<evidence type="ECO:0000256" key="1">
    <source>
        <dbReference type="SAM" id="MobiDB-lite"/>
    </source>
</evidence>
<keyword evidence="3" id="KW-1185">Reference proteome</keyword>
<dbReference type="Proteomes" id="UP001159427">
    <property type="component" value="Unassembled WGS sequence"/>
</dbReference>
<gene>
    <name evidence="2" type="ORF">PEVE_00031535</name>
</gene>
<dbReference type="EMBL" id="CALNXI010004514">
    <property type="protein sequence ID" value="CAH3195983.1"/>
    <property type="molecule type" value="Genomic_DNA"/>
</dbReference>
<comment type="caution">
    <text evidence="2">The sequence shown here is derived from an EMBL/GenBank/DDBJ whole genome shotgun (WGS) entry which is preliminary data.</text>
</comment>
<name>A0ABN8SWQ2_9CNID</name>
<protein>
    <submittedName>
        <fullName evidence="2">Uncharacterized protein</fullName>
    </submittedName>
</protein>
<organism evidence="2 3">
    <name type="scientific">Porites evermanni</name>
    <dbReference type="NCBI Taxonomy" id="104178"/>
    <lineage>
        <taxon>Eukaryota</taxon>
        <taxon>Metazoa</taxon>
        <taxon>Cnidaria</taxon>
        <taxon>Anthozoa</taxon>
        <taxon>Hexacorallia</taxon>
        <taxon>Scleractinia</taxon>
        <taxon>Fungiina</taxon>
        <taxon>Poritidae</taxon>
        <taxon>Porites</taxon>
    </lineage>
</organism>
<feature type="compositionally biased region" description="Basic and acidic residues" evidence="1">
    <location>
        <begin position="79"/>
        <end position="94"/>
    </location>
</feature>
<accession>A0ABN8SWQ2</accession>
<proteinExistence type="predicted"/>
<feature type="compositionally biased region" description="Basic and acidic residues" evidence="1">
    <location>
        <begin position="49"/>
        <end position="65"/>
    </location>
</feature>
<reference evidence="2 3" key="1">
    <citation type="submission" date="2022-05" db="EMBL/GenBank/DDBJ databases">
        <authorList>
            <consortium name="Genoscope - CEA"/>
            <person name="William W."/>
        </authorList>
    </citation>
    <scope>NUCLEOTIDE SEQUENCE [LARGE SCALE GENOMIC DNA]</scope>
</reference>
<sequence>MWFTGLYTMGKDKRGIERGHCIECECDEYESSAVRCDYCGHTPMSHVPFDPKRPRYDATRAREGPEQLTNANDTPAAHQPERASHGEEFAEKGADASGAEPTEEASVIEVDTSGDDEVVRFQRKIDAVTKTRRFVISKNNGKLFAFCNVCSVNMVAGKEHKGQDMFLITQHMATATHKTNEAICLSHESEIPAAILEVQRQVEDKYPRLCQGFYKEKLSYVNNGETVEVNPKILLHDLKPGEDKGNVSWYPEPFFVLNETGHEKTTGTFRSSNCLRAADAGTFTDDMCSACSNIPKLESFRKRILLRNEKTSQETNKRDTTSIRNEYLTSKEMVEKLKEQKEKLDHKNDQLFFATSTAIRLRIRAGSLRDKLREYSRRGSVKAICFKLQRAADLGLLNDKTTLMAMLETVSRNLHVEKNGKRYRPSFKLFLEVLLMLGGPRIATFVAINLGGPEIHSIYRWRNQHRVDISGGIQESNLKKLGPLYKEAMANITSSSVPVLAAEDETAIIGHVTYHQDRDELVGFCGVNGQHHACLDHFAVKVEDGEEGFRNIVNAFKEYKIGSFGRAILLNPLHPNLPRIAVLVMPTCNKFDHRFVYRQWQEVKRLYDQELKDIVGPLIGNSSDGDSRRRKIMLQLATVDVGNRFRPIPRNLGFIFSCRKLDTDENGYHVEDMCDQDYVHNHKKLLNPLDHATRVLRMGEHLVHMNHLQLVSEVFPFADHGLGVSDIEGRDRQNWRSAQKLTFPKVQECLEALINGTVPGRPPNITLLGTKTYLLIIWYYVEIFCSSVASLTSRIKYAAIVTHFLGIWRNLCLSTQELEAFSELYLQRDLHRCHFILSFCSDAYRLHERQLPSGGLST</sequence>
<evidence type="ECO:0000313" key="3">
    <source>
        <dbReference type="Proteomes" id="UP001159427"/>
    </source>
</evidence>
<evidence type="ECO:0000313" key="2">
    <source>
        <dbReference type="EMBL" id="CAH3195983.1"/>
    </source>
</evidence>
<feature type="region of interest" description="Disordered" evidence="1">
    <location>
        <begin position="47"/>
        <end position="110"/>
    </location>
</feature>